<evidence type="ECO:0000313" key="9">
    <source>
        <dbReference type="EMBL" id="CEL94199.1"/>
    </source>
</evidence>
<accession>A0A0G4EFA9</accession>
<dbReference type="EMBL" id="CDMY01000209">
    <property type="protein sequence ID" value="CEL94199.1"/>
    <property type="molecule type" value="Genomic_DNA"/>
</dbReference>
<dbReference type="Proteomes" id="UP000041254">
    <property type="component" value="Unassembled WGS sequence"/>
</dbReference>
<keyword evidence="4 7" id="KW-1133">Transmembrane helix</keyword>
<reference evidence="9 10" key="1">
    <citation type="submission" date="2014-11" db="EMBL/GenBank/DDBJ databases">
        <authorList>
            <person name="Zhu J."/>
            <person name="Qi W."/>
            <person name="Song R."/>
        </authorList>
    </citation>
    <scope>NUCLEOTIDE SEQUENCE [LARGE SCALE GENOMIC DNA]</scope>
</reference>
<keyword evidence="3" id="KW-0677">Repeat</keyword>
<proteinExistence type="predicted"/>
<evidence type="ECO:0000256" key="1">
    <source>
        <dbReference type="ARBA" id="ARBA00004141"/>
    </source>
</evidence>
<dbReference type="AlphaFoldDB" id="A0A0G4EFA9"/>
<evidence type="ECO:0000256" key="5">
    <source>
        <dbReference type="ARBA" id="ARBA00023136"/>
    </source>
</evidence>
<dbReference type="PhylomeDB" id="A0A0G4EFA9"/>
<evidence type="ECO:0000313" key="10">
    <source>
        <dbReference type="Proteomes" id="UP000041254"/>
    </source>
</evidence>
<dbReference type="OrthoDB" id="432407at2759"/>
<dbReference type="InterPro" id="IPR005821">
    <property type="entry name" value="Ion_trans_dom"/>
</dbReference>
<dbReference type="Gene3D" id="1.10.287.70">
    <property type="match status" value="1"/>
</dbReference>
<evidence type="ECO:0000256" key="7">
    <source>
        <dbReference type="SAM" id="Phobius"/>
    </source>
</evidence>
<comment type="subcellular location">
    <subcellularLocation>
        <location evidence="1">Membrane</location>
        <topology evidence="1">Multi-pass membrane protein</topology>
    </subcellularLocation>
</comment>
<dbReference type="VEuPathDB" id="CryptoDB:Vbra_7179"/>
<protein>
    <recommendedName>
        <fullName evidence="8">Ion transport domain-containing protein</fullName>
    </recommendedName>
</protein>
<dbReference type="STRING" id="1169540.A0A0G4EFA9"/>
<feature type="transmembrane region" description="Helical" evidence="7">
    <location>
        <begin position="530"/>
        <end position="549"/>
    </location>
</feature>
<dbReference type="InParanoid" id="A0A0G4EFA9"/>
<dbReference type="GO" id="GO:0098703">
    <property type="term" value="P:calcium ion import across plasma membrane"/>
    <property type="evidence" value="ECO:0007669"/>
    <property type="project" value="TreeGrafter"/>
</dbReference>
<dbReference type="GO" id="GO:0005216">
    <property type="term" value="F:monoatomic ion channel activity"/>
    <property type="evidence" value="ECO:0007669"/>
    <property type="project" value="InterPro"/>
</dbReference>
<keyword evidence="10" id="KW-1185">Reference proteome</keyword>
<gene>
    <name evidence="9" type="ORF">Vbra_7179</name>
</gene>
<feature type="transmembrane region" description="Helical" evidence="7">
    <location>
        <begin position="594"/>
        <end position="615"/>
    </location>
</feature>
<feature type="domain" description="Ion transport" evidence="8">
    <location>
        <begin position="474"/>
        <end position="679"/>
    </location>
</feature>
<feature type="compositionally biased region" description="Basic and acidic residues" evidence="6">
    <location>
        <begin position="129"/>
        <end position="141"/>
    </location>
</feature>
<evidence type="ECO:0000256" key="6">
    <source>
        <dbReference type="SAM" id="MobiDB-lite"/>
    </source>
</evidence>
<evidence type="ECO:0000256" key="4">
    <source>
        <dbReference type="ARBA" id="ARBA00022989"/>
    </source>
</evidence>
<evidence type="ECO:0000256" key="2">
    <source>
        <dbReference type="ARBA" id="ARBA00022692"/>
    </source>
</evidence>
<dbReference type="InterPro" id="IPR024862">
    <property type="entry name" value="TRPV"/>
</dbReference>
<dbReference type="Pfam" id="PF00520">
    <property type="entry name" value="Ion_trans"/>
    <property type="match status" value="1"/>
</dbReference>
<name>A0A0G4EFA9_VITBC</name>
<evidence type="ECO:0000256" key="3">
    <source>
        <dbReference type="ARBA" id="ARBA00022737"/>
    </source>
</evidence>
<dbReference type="PANTHER" id="PTHR10582">
    <property type="entry name" value="TRANSIENT RECEPTOR POTENTIAL ION CHANNEL PROTEIN"/>
    <property type="match status" value="1"/>
</dbReference>
<feature type="region of interest" description="Disordered" evidence="6">
    <location>
        <begin position="124"/>
        <end position="146"/>
    </location>
</feature>
<evidence type="ECO:0000259" key="8">
    <source>
        <dbReference type="Pfam" id="PF00520"/>
    </source>
</evidence>
<keyword evidence="5 7" id="KW-0472">Membrane</keyword>
<keyword evidence="2 7" id="KW-0812">Transmembrane</keyword>
<dbReference type="PANTHER" id="PTHR10582:SF2">
    <property type="entry name" value="INACTIVE"/>
    <property type="match status" value="1"/>
</dbReference>
<sequence length="900" mass="100546">MMPRGGGDGRFRLRTGQSSDVQWYEHVEAERQRLLRILQTSERRLALEECARRPFQGSAAQRLDSAATQISAAGLLLWSWAGASMHSPLRQQPQNLTDKFYWEPRRLAGNSPAAKMLGFLHGQRTPRLQGREGRSGRDGHSRPSGAEEVCYIQLPRVDEGDAAAQQAIHHTQTGHPKMSASASSDQVPLLQDDGQGLMEPQLPDVTDDITKAPRRIEQVCRCDADSGTVPLVGAPAADDWEPTWKLRDSIKEAVLGWDAEGVRKALDGLSPEQAEKALTTEKGWETWGSAIHFAAEKCMDVDVFEVLFQDRQHLLTLKGRDGHTPLHFAVHTGLCGLEKADVPRWMLTVNPQLLKLGMTPLDRAVTEEPGVVVPMIGVAPDVTMEVVKRGVKIPYATAQDLKEVVCATVFLKDHSESLAFDSLCCCAVFRKLMKSRPKDSLTDEFEQISSWNEALTADFCSDAPNEVFEGVAFVLLRIESIKGDSAMTMAGVWLAVWLWGAVLTGGGFVLLESFQFIRLKAAYWEDSWNYVDMCSCASIIAFIAVHVMGWSTDAKVGSGIVIALLFALRLLQTASLHPAVGPLILAVVRMFSDISMFLCLYVYILVVFAVVFTLLSSDEDHQYFGSFPKATLTLFYAGLGEFNEALNNAIESHDTLGTVLLFTYVILSSIILASTYAAIEQTQTAQYQLLRIRVLNEYLNMPQHERLPPPFNLIAVVVSVPLRYVASLIGGRQSALCRIASWSVEAIYVTLDALMHAVVFTPAYIDRQLGVFQPGHGRLEVLIRAGMYWDAFRMLLTIPVMPLYIFHQYVTAKESSKDTEEQKAEKRRQARDSYKGKVEMWMKAAYHRDTTSPDIMTALTHFEEYVKDKIEPVLRELQTQQNEMQKQVEERLTKIEAKIK</sequence>
<dbReference type="GO" id="GO:0005886">
    <property type="term" value="C:plasma membrane"/>
    <property type="evidence" value="ECO:0007669"/>
    <property type="project" value="TreeGrafter"/>
</dbReference>
<feature type="transmembrane region" description="Helical" evidence="7">
    <location>
        <begin position="486"/>
        <end position="510"/>
    </location>
</feature>
<feature type="transmembrane region" description="Helical" evidence="7">
    <location>
        <begin position="659"/>
        <end position="679"/>
    </location>
</feature>
<dbReference type="SUPFAM" id="SSF81324">
    <property type="entry name" value="Voltage-gated potassium channels"/>
    <property type="match status" value="1"/>
</dbReference>
<organism evidence="9 10">
    <name type="scientific">Vitrella brassicaformis (strain CCMP3155)</name>
    <dbReference type="NCBI Taxonomy" id="1169540"/>
    <lineage>
        <taxon>Eukaryota</taxon>
        <taxon>Sar</taxon>
        <taxon>Alveolata</taxon>
        <taxon>Colpodellida</taxon>
        <taxon>Vitrellaceae</taxon>
        <taxon>Vitrella</taxon>
    </lineage>
</organism>